<proteinExistence type="predicted"/>
<comment type="caution">
    <text evidence="1">The sequence shown here is derived from an EMBL/GenBank/DDBJ whole genome shotgun (WGS) entry which is preliminary data.</text>
</comment>
<dbReference type="EMBL" id="NEDP02002059">
    <property type="protein sequence ID" value="OWF51815.1"/>
    <property type="molecule type" value="Genomic_DNA"/>
</dbReference>
<gene>
    <name evidence="1" type="ORF">KP79_PYT05625</name>
</gene>
<accession>A0A210QSV3</accession>
<dbReference type="AlphaFoldDB" id="A0A210QSV3"/>
<name>A0A210QSV3_MIZYE</name>
<organism evidence="1 2">
    <name type="scientific">Mizuhopecten yessoensis</name>
    <name type="common">Japanese scallop</name>
    <name type="synonym">Patinopecten yessoensis</name>
    <dbReference type="NCBI Taxonomy" id="6573"/>
    <lineage>
        <taxon>Eukaryota</taxon>
        <taxon>Metazoa</taxon>
        <taxon>Spiralia</taxon>
        <taxon>Lophotrochozoa</taxon>
        <taxon>Mollusca</taxon>
        <taxon>Bivalvia</taxon>
        <taxon>Autobranchia</taxon>
        <taxon>Pteriomorphia</taxon>
        <taxon>Pectinida</taxon>
        <taxon>Pectinoidea</taxon>
        <taxon>Pectinidae</taxon>
        <taxon>Mizuhopecten</taxon>
    </lineage>
</organism>
<keyword evidence="2" id="KW-1185">Reference proteome</keyword>
<sequence length="92" mass="10631">MHLTLNGFISNIGCNRNHSSWGTRYLLSSKDLNIHLALIFHLDYLYSKIKETALENEYRSNRTPILQKVESFPLIKFLRTGRSAEARGSHLL</sequence>
<dbReference type="Proteomes" id="UP000242188">
    <property type="component" value="Unassembled WGS sequence"/>
</dbReference>
<evidence type="ECO:0000313" key="2">
    <source>
        <dbReference type="Proteomes" id="UP000242188"/>
    </source>
</evidence>
<evidence type="ECO:0000313" key="1">
    <source>
        <dbReference type="EMBL" id="OWF51815.1"/>
    </source>
</evidence>
<reference evidence="1 2" key="1">
    <citation type="journal article" date="2017" name="Nat. Ecol. Evol.">
        <title>Scallop genome provides insights into evolution of bilaterian karyotype and development.</title>
        <authorList>
            <person name="Wang S."/>
            <person name="Zhang J."/>
            <person name="Jiao W."/>
            <person name="Li J."/>
            <person name="Xun X."/>
            <person name="Sun Y."/>
            <person name="Guo X."/>
            <person name="Huan P."/>
            <person name="Dong B."/>
            <person name="Zhang L."/>
            <person name="Hu X."/>
            <person name="Sun X."/>
            <person name="Wang J."/>
            <person name="Zhao C."/>
            <person name="Wang Y."/>
            <person name="Wang D."/>
            <person name="Huang X."/>
            <person name="Wang R."/>
            <person name="Lv J."/>
            <person name="Li Y."/>
            <person name="Zhang Z."/>
            <person name="Liu B."/>
            <person name="Lu W."/>
            <person name="Hui Y."/>
            <person name="Liang J."/>
            <person name="Zhou Z."/>
            <person name="Hou R."/>
            <person name="Li X."/>
            <person name="Liu Y."/>
            <person name="Li H."/>
            <person name="Ning X."/>
            <person name="Lin Y."/>
            <person name="Zhao L."/>
            <person name="Xing Q."/>
            <person name="Dou J."/>
            <person name="Li Y."/>
            <person name="Mao J."/>
            <person name="Guo H."/>
            <person name="Dou H."/>
            <person name="Li T."/>
            <person name="Mu C."/>
            <person name="Jiang W."/>
            <person name="Fu Q."/>
            <person name="Fu X."/>
            <person name="Miao Y."/>
            <person name="Liu J."/>
            <person name="Yu Q."/>
            <person name="Li R."/>
            <person name="Liao H."/>
            <person name="Li X."/>
            <person name="Kong Y."/>
            <person name="Jiang Z."/>
            <person name="Chourrout D."/>
            <person name="Li R."/>
            <person name="Bao Z."/>
        </authorList>
    </citation>
    <scope>NUCLEOTIDE SEQUENCE [LARGE SCALE GENOMIC DNA]</scope>
    <source>
        <strain evidence="1 2">PY_sf001</strain>
    </source>
</reference>
<protein>
    <submittedName>
        <fullName evidence="1">Uncharacterized protein</fullName>
    </submittedName>
</protein>